<organism evidence="3 4">
    <name type="scientific">Paenibacillus residui</name>
    <dbReference type="NCBI Taxonomy" id="629724"/>
    <lineage>
        <taxon>Bacteria</taxon>
        <taxon>Bacillati</taxon>
        <taxon>Bacillota</taxon>
        <taxon>Bacilli</taxon>
        <taxon>Bacillales</taxon>
        <taxon>Paenibacillaceae</taxon>
        <taxon>Paenibacillus</taxon>
    </lineage>
</organism>
<gene>
    <name evidence="3" type="ORF">ACFQ03_12320</name>
</gene>
<name>A0ABW3D8Y4_9BACL</name>
<proteinExistence type="predicted"/>
<comment type="caution">
    <text evidence="3">The sequence shown here is derived from an EMBL/GenBank/DDBJ whole genome shotgun (WGS) entry which is preliminary data.</text>
</comment>
<keyword evidence="4" id="KW-1185">Reference proteome</keyword>
<dbReference type="Proteomes" id="UP001597120">
    <property type="component" value="Unassembled WGS sequence"/>
</dbReference>
<evidence type="ECO:0000256" key="2">
    <source>
        <dbReference type="SAM" id="Phobius"/>
    </source>
</evidence>
<keyword evidence="2" id="KW-0472">Membrane</keyword>
<sequence length="149" mass="16546">MYTTWAIFAGVVGLIVTGAAVFTVWHVYFAAQQDADSQGKPAPGHSLESRVSSYFLQWTVLDYVMLGLIVTGLLFLFVDLLAVMRNPGRFPYHHHAYLMVGFVFSFLGTLFMVVRLALTLQSIRPSATGEEHHDQPEQTDPAEQGIQNG</sequence>
<accession>A0ABW3D8Y4</accession>
<reference evidence="4" key="1">
    <citation type="journal article" date="2019" name="Int. J. Syst. Evol. Microbiol.">
        <title>The Global Catalogue of Microorganisms (GCM) 10K type strain sequencing project: providing services to taxonomists for standard genome sequencing and annotation.</title>
        <authorList>
            <consortium name="The Broad Institute Genomics Platform"/>
            <consortium name="The Broad Institute Genome Sequencing Center for Infectious Disease"/>
            <person name="Wu L."/>
            <person name="Ma J."/>
        </authorList>
    </citation>
    <scope>NUCLEOTIDE SEQUENCE [LARGE SCALE GENOMIC DNA]</scope>
    <source>
        <strain evidence="4">CCUG 57263</strain>
    </source>
</reference>
<dbReference type="RefSeq" id="WP_150960170.1">
    <property type="nucleotide sequence ID" value="NZ_JBHTIU010000039.1"/>
</dbReference>
<evidence type="ECO:0000313" key="3">
    <source>
        <dbReference type="EMBL" id="MFD0869937.1"/>
    </source>
</evidence>
<evidence type="ECO:0000256" key="1">
    <source>
        <dbReference type="SAM" id="MobiDB-lite"/>
    </source>
</evidence>
<feature type="transmembrane region" description="Helical" evidence="2">
    <location>
        <begin position="60"/>
        <end position="84"/>
    </location>
</feature>
<protein>
    <recommendedName>
        <fullName evidence="5">DUF4064 domain-containing protein</fullName>
    </recommendedName>
</protein>
<keyword evidence="2" id="KW-0812">Transmembrane</keyword>
<evidence type="ECO:0008006" key="5">
    <source>
        <dbReference type="Google" id="ProtNLM"/>
    </source>
</evidence>
<feature type="region of interest" description="Disordered" evidence="1">
    <location>
        <begin position="127"/>
        <end position="149"/>
    </location>
</feature>
<feature type="transmembrane region" description="Helical" evidence="2">
    <location>
        <begin position="96"/>
        <end position="118"/>
    </location>
</feature>
<keyword evidence="2" id="KW-1133">Transmembrane helix</keyword>
<dbReference type="EMBL" id="JBHTIU010000039">
    <property type="protein sequence ID" value="MFD0869937.1"/>
    <property type="molecule type" value="Genomic_DNA"/>
</dbReference>
<evidence type="ECO:0000313" key="4">
    <source>
        <dbReference type="Proteomes" id="UP001597120"/>
    </source>
</evidence>
<feature type="transmembrane region" description="Helical" evidence="2">
    <location>
        <begin position="6"/>
        <end position="31"/>
    </location>
</feature>